<dbReference type="GO" id="GO:0043590">
    <property type="term" value="C:bacterial nucleoid"/>
    <property type="evidence" value="ECO:0007669"/>
    <property type="project" value="TreeGrafter"/>
</dbReference>
<keyword evidence="10" id="KW-1185">Reference proteome</keyword>
<evidence type="ECO:0000259" key="8">
    <source>
        <dbReference type="Pfam" id="PF11967"/>
    </source>
</evidence>
<protein>
    <recommendedName>
        <fullName evidence="2 7">DNA repair protein RecO</fullName>
    </recommendedName>
    <alternativeName>
        <fullName evidence="6 7">Recombination protein O</fullName>
    </alternativeName>
</protein>
<sequence>MARELEEVQGIIFKRKKYKEADALCKVFSKERGIFTLDIRGAYRPKSKLGPATLNYSFGNYVINTSGKGISSLRTYKNIKQFDQIFNDLVKQAYASYLLDLVDHAFIEYQSLGPTYDLIFTALQRINENIDPEVIKQMVELKVLQVYGVKPQLKACIICGKEQGIFDYSLEKGGIVCNEHFHLVPERMHLNPKVVALLRTLALVRIERLGAININEKLKFQTKKVINRIYSAYLDLNLKSKKFLDELTFN</sequence>
<evidence type="ECO:0000256" key="7">
    <source>
        <dbReference type="HAMAP-Rule" id="MF_00201"/>
    </source>
</evidence>
<evidence type="ECO:0000256" key="3">
    <source>
        <dbReference type="ARBA" id="ARBA00022763"/>
    </source>
</evidence>
<dbReference type="OrthoDB" id="9797083at2"/>
<dbReference type="InterPro" id="IPR003717">
    <property type="entry name" value="RecO"/>
</dbReference>
<evidence type="ECO:0000256" key="4">
    <source>
        <dbReference type="ARBA" id="ARBA00023172"/>
    </source>
</evidence>
<name>A0A2Z6TFN3_9LACO</name>
<accession>A0A2Z6TFN3</accession>
<dbReference type="InterPro" id="IPR037278">
    <property type="entry name" value="ARFGAP/RecO"/>
</dbReference>
<comment type="caution">
    <text evidence="9">The sequence shown here is derived from an EMBL/GenBank/DDBJ whole genome shotgun (WGS) entry which is preliminary data.</text>
</comment>
<organism evidence="9 10">
    <name type="scientific">Lactobacillus rodentium</name>
    <dbReference type="NCBI Taxonomy" id="947835"/>
    <lineage>
        <taxon>Bacteria</taxon>
        <taxon>Bacillati</taxon>
        <taxon>Bacillota</taxon>
        <taxon>Bacilli</taxon>
        <taxon>Lactobacillales</taxon>
        <taxon>Lactobacillaceae</taxon>
        <taxon>Lactobacillus</taxon>
    </lineage>
</organism>
<dbReference type="HAMAP" id="MF_00201">
    <property type="entry name" value="RecO"/>
    <property type="match status" value="1"/>
</dbReference>
<dbReference type="Pfam" id="PF02565">
    <property type="entry name" value="RecO_C"/>
    <property type="match status" value="1"/>
</dbReference>
<dbReference type="Gene3D" id="1.20.1440.120">
    <property type="entry name" value="Recombination protein O, C-terminal domain"/>
    <property type="match status" value="1"/>
</dbReference>
<dbReference type="AlphaFoldDB" id="A0A2Z6TFN3"/>
<evidence type="ECO:0000256" key="2">
    <source>
        <dbReference type="ARBA" id="ARBA00021310"/>
    </source>
</evidence>
<dbReference type="GO" id="GO:0006302">
    <property type="term" value="P:double-strand break repair"/>
    <property type="evidence" value="ECO:0007669"/>
    <property type="project" value="TreeGrafter"/>
</dbReference>
<dbReference type="EMBL" id="BFBY01000007">
    <property type="protein sequence ID" value="GBG05090.1"/>
    <property type="molecule type" value="Genomic_DNA"/>
</dbReference>
<dbReference type="PANTHER" id="PTHR33991:SF1">
    <property type="entry name" value="DNA REPAIR PROTEIN RECO"/>
    <property type="match status" value="1"/>
</dbReference>
<dbReference type="GO" id="GO:0006310">
    <property type="term" value="P:DNA recombination"/>
    <property type="evidence" value="ECO:0007669"/>
    <property type="project" value="UniProtKB-UniRule"/>
</dbReference>
<feature type="domain" description="DNA replication/recombination mediator RecO N-terminal" evidence="8">
    <location>
        <begin position="7"/>
        <end position="82"/>
    </location>
</feature>
<keyword evidence="4 7" id="KW-0233">DNA recombination</keyword>
<dbReference type="NCBIfam" id="TIGR00613">
    <property type="entry name" value="reco"/>
    <property type="match status" value="1"/>
</dbReference>
<dbReference type="InterPro" id="IPR012340">
    <property type="entry name" value="NA-bd_OB-fold"/>
</dbReference>
<dbReference type="Proteomes" id="UP000257317">
    <property type="component" value="Unassembled WGS sequence"/>
</dbReference>
<evidence type="ECO:0000256" key="5">
    <source>
        <dbReference type="ARBA" id="ARBA00023204"/>
    </source>
</evidence>
<keyword evidence="5 7" id="KW-0234">DNA repair</keyword>
<evidence type="ECO:0000256" key="1">
    <source>
        <dbReference type="ARBA" id="ARBA00007452"/>
    </source>
</evidence>
<proteinExistence type="inferred from homology"/>
<dbReference type="Pfam" id="PF11967">
    <property type="entry name" value="RecO_N"/>
    <property type="match status" value="1"/>
</dbReference>
<comment type="function">
    <text evidence="7">Involved in DNA repair and RecF pathway recombination.</text>
</comment>
<dbReference type="PANTHER" id="PTHR33991">
    <property type="entry name" value="DNA REPAIR PROTEIN RECO"/>
    <property type="match status" value="1"/>
</dbReference>
<evidence type="ECO:0000313" key="10">
    <source>
        <dbReference type="Proteomes" id="UP000257317"/>
    </source>
</evidence>
<evidence type="ECO:0000256" key="6">
    <source>
        <dbReference type="ARBA" id="ARBA00033409"/>
    </source>
</evidence>
<gene>
    <name evidence="7 9" type="primary">recO</name>
    <name evidence="9" type="ORF">LrDSM24759_10040</name>
</gene>
<dbReference type="Gene3D" id="2.40.50.140">
    <property type="entry name" value="Nucleic acid-binding proteins"/>
    <property type="match status" value="1"/>
</dbReference>
<dbReference type="InterPro" id="IPR042242">
    <property type="entry name" value="RecO_C"/>
</dbReference>
<dbReference type="RefSeq" id="WP_117118422.1">
    <property type="nucleotide sequence ID" value="NZ_BFBY01000007.1"/>
</dbReference>
<keyword evidence="3 7" id="KW-0227">DNA damage</keyword>
<comment type="similarity">
    <text evidence="1 7">Belongs to the RecO family.</text>
</comment>
<evidence type="ECO:0000313" key="9">
    <source>
        <dbReference type="EMBL" id="GBG05090.1"/>
    </source>
</evidence>
<reference evidence="10" key="1">
    <citation type="submission" date="2018-03" db="EMBL/GenBank/DDBJ databases">
        <title>New taxa in the Lactobacillus gasseri group.</title>
        <authorList>
            <person name="Tanizawa Y."/>
            <person name="Tohno M."/>
            <person name="Endo A."/>
            <person name="Arita M."/>
        </authorList>
    </citation>
    <scope>NUCLEOTIDE SEQUENCE [LARGE SCALE GENOMIC DNA]</scope>
    <source>
        <strain evidence="10">DSM 24759</strain>
    </source>
</reference>
<dbReference type="SUPFAM" id="SSF50249">
    <property type="entry name" value="Nucleic acid-binding proteins"/>
    <property type="match status" value="1"/>
</dbReference>
<dbReference type="InterPro" id="IPR022572">
    <property type="entry name" value="DNA_rep/recomb_RecO_N"/>
</dbReference>
<dbReference type="SUPFAM" id="SSF57863">
    <property type="entry name" value="ArfGap/RecO-like zinc finger"/>
    <property type="match status" value="1"/>
</dbReference>